<feature type="region of interest" description="Disordered" evidence="1">
    <location>
        <begin position="186"/>
        <end position="217"/>
    </location>
</feature>
<dbReference type="PANTHER" id="PTHR47551:SF1">
    <property type="entry name" value="TUBULIN--TYROSINE LIGASE PBY1-RELATED"/>
    <property type="match status" value="1"/>
</dbReference>
<dbReference type="InterPro" id="IPR027746">
    <property type="entry name" value="TTL"/>
</dbReference>
<dbReference type="Proteomes" id="UP001329825">
    <property type="component" value="Chromosome 9"/>
</dbReference>
<dbReference type="PROSITE" id="PS51221">
    <property type="entry name" value="TTL"/>
    <property type="match status" value="1"/>
</dbReference>
<proteinExistence type="predicted"/>
<name>A0ABZ1D6Z1_9TREE</name>
<evidence type="ECO:0008006" key="4">
    <source>
        <dbReference type="Google" id="ProtNLM"/>
    </source>
</evidence>
<feature type="compositionally biased region" description="Acidic residues" evidence="1">
    <location>
        <begin position="248"/>
        <end position="262"/>
    </location>
</feature>
<dbReference type="Pfam" id="PF03133">
    <property type="entry name" value="TTL"/>
    <property type="match status" value="1"/>
</dbReference>
<dbReference type="PANTHER" id="PTHR47551">
    <property type="entry name" value="TUBULIN--TYROSINE LIGASE PBY1-RELATED"/>
    <property type="match status" value="1"/>
</dbReference>
<dbReference type="RefSeq" id="XP_062794559.1">
    <property type="nucleotide sequence ID" value="XM_062938508.1"/>
</dbReference>
<organism evidence="2 3">
    <name type="scientific">Kwoniella shivajii</name>
    <dbReference type="NCBI Taxonomy" id="564305"/>
    <lineage>
        <taxon>Eukaryota</taxon>
        <taxon>Fungi</taxon>
        <taxon>Dikarya</taxon>
        <taxon>Basidiomycota</taxon>
        <taxon>Agaricomycotina</taxon>
        <taxon>Tremellomycetes</taxon>
        <taxon>Tremellales</taxon>
        <taxon>Cryptococcaceae</taxon>
        <taxon>Kwoniella</taxon>
    </lineage>
</organism>
<feature type="compositionally biased region" description="Acidic residues" evidence="1">
    <location>
        <begin position="191"/>
        <end position="215"/>
    </location>
</feature>
<keyword evidence="3" id="KW-1185">Reference proteome</keyword>
<sequence length="545" mass="61410">MTLTEGYSDKTLEAFVSFPSPYTQSLLVQALVSVLPSLKLSLAPYPEDQPPALQWADYDLLSFDKPHSNPTKYLISSYIYRKALIRKHQLHSTIIAYLAKCDHRGIESVLKKGGVPKGWNVEIQFMDELDELLLDDLYDLYEGLKENEEKLDQDRKWFILKPGFADRAQGIRMFSTEDQLRAIFQEFEPPSSDEGDYDDENDEEEMETTEADEENAASVDGMIDVLARKAAEMGFDGEEEDNRQFDVEDHDEDEEEEEEEDGTGVMTSQLRHFVIQEYMPDPVLFDIAQQSHQPSLFLEGYKFHLRAYVLVTAAYTVHLSRTMLALFSGSPYASPVSSSDGEEMDLKPHLTNTCLQTDAFGAPAPPEELVKLFWELEGLDALSLSRGGKYEPKGKVTKEWLEKVFEKSGEVISEAVKAGAECGSFGLQFMPNAFEIFGVDLILSFPSSSSSTPEETLGELPIPTVTLLEFNASPDFHQSGLRFKKDLLEMFKGVIRISIAPFFGLTISDDDDETNEGKETVEWKVGEERYNWTLVGKGAIRGSGW</sequence>
<dbReference type="GeneID" id="87958941"/>
<evidence type="ECO:0000256" key="1">
    <source>
        <dbReference type="SAM" id="MobiDB-lite"/>
    </source>
</evidence>
<accession>A0ABZ1D6Z1</accession>
<evidence type="ECO:0000313" key="3">
    <source>
        <dbReference type="Proteomes" id="UP001329825"/>
    </source>
</evidence>
<feature type="region of interest" description="Disordered" evidence="1">
    <location>
        <begin position="234"/>
        <end position="265"/>
    </location>
</feature>
<protein>
    <recommendedName>
        <fullName evidence="4">Cytoplasmic protein</fullName>
    </recommendedName>
</protein>
<evidence type="ECO:0000313" key="2">
    <source>
        <dbReference type="EMBL" id="WRT69820.1"/>
    </source>
</evidence>
<dbReference type="Gene3D" id="3.30.470.20">
    <property type="entry name" value="ATP-grasp fold, B domain"/>
    <property type="match status" value="1"/>
</dbReference>
<dbReference type="InterPro" id="IPR004344">
    <property type="entry name" value="TTL/TTLL_fam"/>
</dbReference>
<dbReference type="EMBL" id="CP141889">
    <property type="protein sequence ID" value="WRT69820.1"/>
    <property type="molecule type" value="Genomic_DNA"/>
</dbReference>
<gene>
    <name evidence="2" type="ORF">IL334_006811</name>
</gene>
<reference evidence="2 3" key="1">
    <citation type="submission" date="2024-01" db="EMBL/GenBank/DDBJ databases">
        <title>Comparative genomics of Cryptococcus and Kwoniella reveals pathogenesis evolution and contrasting modes of karyotype evolution via chromosome fusion or intercentromeric recombination.</title>
        <authorList>
            <person name="Coelho M.A."/>
            <person name="David-Palma M."/>
            <person name="Shea T."/>
            <person name="Bowers K."/>
            <person name="McGinley-Smith S."/>
            <person name="Mohammad A.W."/>
            <person name="Gnirke A."/>
            <person name="Yurkov A.M."/>
            <person name="Nowrousian M."/>
            <person name="Sun S."/>
            <person name="Cuomo C.A."/>
            <person name="Heitman J."/>
        </authorList>
    </citation>
    <scope>NUCLEOTIDE SEQUENCE [LARGE SCALE GENOMIC DNA]</scope>
    <source>
        <strain evidence="2">CBS 11374</strain>
    </source>
</reference>